<name>A0A2P2IKF9_RHIMU</name>
<reference evidence="2" key="1">
    <citation type="submission" date="2018-02" db="EMBL/GenBank/DDBJ databases">
        <title>Rhizophora mucronata_Transcriptome.</title>
        <authorList>
            <person name="Meera S.P."/>
            <person name="Sreeshan A."/>
            <person name="Augustine A."/>
        </authorList>
    </citation>
    <scope>NUCLEOTIDE SEQUENCE</scope>
    <source>
        <tissue evidence="2">Leaf</tissue>
    </source>
</reference>
<protein>
    <submittedName>
        <fullName evidence="2">Uncharacterized protein</fullName>
    </submittedName>
</protein>
<dbReference type="EMBL" id="GGEC01001198">
    <property type="protein sequence ID" value="MBW81681.1"/>
    <property type="molecule type" value="Transcribed_RNA"/>
</dbReference>
<feature type="signal peptide" evidence="1">
    <location>
        <begin position="1"/>
        <end position="19"/>
    </location>
</feature>
<dbReference type="AlphaFoldDB" id="A0A2P2IKF9"/>
<keyword evidence="1" id="KW-0732">Signal</keyword>
<organism evidence="2">
    <name type="scientific">Rhizophora mucronata</name>
    <name type="common">Asiatic mangrove</name>
    <dbReference type="NCBI Taxonomy" id="61149"/>
    <lineage>
        <taxon>Eukaryota</taxon>
        <taxon>Viridiplantae</taxon>
        <taxon>Streptophyta</taxon>
        <taxon>Embryophyta</taxon>
        <taxon>Tracheophyta</taxon>
        <taxon>Spermatophyta</taxon>
        <taxon>Magnoliopsida</taxon>
        <taxon>eudicotyledons</taxon>
        <taxon>Gunneridae</taxon>
        <taxon>Pentapetalae</taxon>
        <taxon>rosids</taxon>
        <taxon>fabids</taxon>
        <taxon>Malpighiales</taxon>
        <taxon>Rhizophoraceae</taxon>
        <taxon>Rhizophora</taxon>
    </lineage>
</organism>
<sequence>MSPCCAMICPTIFILTLSAQTGHTCNPNLASTGCSSSMWWHNSTKSKSSAQNGHG</sequence>
<accession>A0A2P2IKF9</accession>
<proteinExistence type="predicted"/>
<feature type="chain" id="PRO_5015172879" evidence="1">
    <location>
        <begin position="20"/>
        <end position="55"/>
    </location>
</feature>
<evidence type="ECO:0000256" key="1">
    <source>
        <dbReference type="SAM" id="SignalP"/>
    </source>
</evidence>
<evidence type="ECO:0000313" key="2">
    <source>
        <dbReference type="EMBL" id="MBW81681.1"/>
    </source>
</evidence>